<reference evidence="3" key="1">
    <citation type="journal article" date="2015" name="Proc. Natl. Acad. Sci. U.S.A.">
        <title>Genome sequence of the Asian Tiger mosquito, Aedes albopictus, reveals insights into its biology, genetics, and evolution.</title>
        <authorList>
            <person name="Chen X.G."/>
            <person name="Jiang X."/>
            <person name="Gu J."/>
            <person name="Xu M."/>
            <person name="Wu Y."/>
            <person name="Deng Y."/>
            <person name="Zhang C."/>
            <person name="Bonizzoni M."/>
            <person name="Dermauw W."/>
            <person name="Vontas J."/>
            <person name="Armbruster P."/>
            <person name="Huang X."/>
            <person name="Yang Y."/>
            <person name="Zhang H."/>
            <person name="He W."/>
            <person name="Peng H."/>
            <person name="Liu Y."/>
            <person name="Wu K."/>
            <person name="Chen J."/>
            <person name="Lirakis M."/>
            <person name="Topalis P."/>
            <person name="Van Leeuwen T."/>
            <person name="Hall A.B."/>
            <person name="Jiang X."/>
            <person name="Thorpe C."/>
            <person name="Mueller R.L."/>
            <person name="Sun C."/>
            <person name="Waterhouse R.M."/>
            <person name="Yan G."/>
            <person name="Tu Z.J."/>
            <person name="Fang X."/>
            <person name="James A.A."/>
        </authorList>
    </citation>
    <scope>NUCLEOTIDE SEQUENCE [LARGE SCALE GENOMIC DNA]</scope>
    <source>
        <strain evidence="3">Foshan</strain>
    </source>
</reference>
<proteinExistence type="predicted"/>
<keyword evidence="3" id="KW-1185">Reference proteome</keyword>
<dbReference type="RefSeq" id="XP_019539338.4">
    <property type="nucleotide sequence ID" value="XM_019683793.4"/>
</dbReference>
<dbReference type="GeneID" id="109410250"/>
<evidence type="ECO:0000313" key="3">
    <source>
        <dbReference type="Proteomes" id="UP000069940"/>
    </source>
</evidence>
<reference evidence="2" key="2">
    <citation type="submission" date="2025-05" db="UniProtKB">
        <authorList>
            <consortium name="EnsemblMetazoa"/>
        </authorList>
    </citation>
    <scope>IDENTIFICATION</scope>
    <source>
        <strain evidence="2">Foshan</strain>
    </source>
</reference>
<feature type="region of interest" description="Disordered" evidence="1">
    <location>
        <begin position="238"/>
        <end position="288"/>
    </location>
</feature>
<name>A0ABM2A467_AEDAL</name>
<feature type="compositionally biased region" description="Acidic residues" evidence="1">
    <location>
        <begin position="239"/>
        <end position="249"/>
    </location>
</feature>
<feature type="compositionally biased region" description="Pro residues" evidence="1">
    <location>
        <begin position="275"/>
        <end position="284"/>
    </location>
</feature>
<protein>
    <recommendedName>
        <fullName evidence="4">HSF-type DNA-binding domain-containing protein</fullName>
    </recommendedName>
</protein>
<dbReference type="EnsemblMetazoa" id="AALFPA23_024270.R36202">
    <property type="protein sequence ID" value="AALFPA23_024270.P36202"/>
    <property type="gene ID" value="AALFPA23_024270"/>
</dbReference>
<dbReference type="Proteomes" id="UP000069940">
    <property type="component" value="Unassembled WGS sequence"/>
</dbReference>
<evidence type="ECO:0008006" key="4">
    <source>
        <dbReference type="Google" id="ProtNLM"/>
    </source>
</evidence>
<evidence type="ECO:0000313" key="2">
    <source>
        <dbReference type="EnsemblMetazoa" id="AALFPA23_024270.P36202"/>
    </source>
</evidence>
<evidence type="ECO:0000256" key="1">
    <source>
        <dbReference type="SAM" id="MobiDB-lite"/>
    </source>
</evidence>
<accession>A0ABM2A467</accession>
<organism evidence="2 3">
    <name type="scientific">Aedes albopictus</name>
    <name type="common">Asian tiger mosquito</name>
    <name type="synonym">Stegomyia albopicta</name>
    <dbReference type="NCBI Taxonomy" id="7160"/>
    <lineage>
        <taxon>Eukaryota</taxon>
        <taxon>Metazoa</taxon>
        <taxon>Ecdysozoa</taxon>
        <taxon>Arthropoda</taxon>
        <taxon>Hexapoda</taxon>
        <taxon>Insecta</taxon>
        <taxon>Pterygota</taxon>
        <taxon>Neoptera</taxon>
        <taxon>Endopterygota</taxon>
        <taxon>Diptera</taxon>
        <taxon>Nematocera</taxon>
        <taxon>Culicoidea</taxon>
        <taxon>Culicidae</taxon>
        <taxon>Culicinae</taxon>
        <taxon>Aedini</taxon>
        <taxon>Aedes</taxon>
        <taxon>Stegomyia</taxon>
    </lineage>
</organism>
<sequence>MEYNLRTVTKSCDKYKKLRFPLKIWILVNASGNKFLYWDATETVVVVVRDALELYLASAGSIFCFHKLATFFWLMDFNGFELDGGFGEDKIVLQYRHFSFTRENRAYFEQLLRSPEQREVSAREGNCSVHRTKILKRGDADANAQSRLSSSAFAQEKFNLLMEMKSLELSVREAYSSLAKSGDSDGMVPIIEVPDKYCDEPVACVPEYTSKRIVAGNYGRANLEDLKRFFGDYLPVYEDSPDTMESEPSEEPKPTTAEPKEEDASEILVTSSPEPTDPAEPVPPLLEEKPEPINTLETFDYQDIKQSDSVVKCDLENVVPPVIIGGVDLPLPSFENGAEEFAQVHAGTGSVADEHMDEAQFQLYSDIRETFELLNQF</sequence>